<feature type="domain" description="Tyrosinase copper-binding" evidence="5">
    <location>
        <begin position="316"/>
        <end position="327"/>
    </location>
</feature>
<feature type="domain" description="Tyrosinase copper-binding" evidence="4">
    <location>
        <begin position="119"/>
        <end position="136"/>
    </location>
</feature>
<proteinExistence type="predicted"/>
<dbReference type="InterPro" id="IPR050316">
    <property type="entry name" value="Tyrosinase/Hemocyanin"/>
</dbReference>
<dbReference type="PRINTS" id="PR00092">
    <property type="entry name" value="TYROSINASE"/>
</dbReference>
<dbReference type="InterPro" id="IPR008922">
    <property type="entry name" value="Di-copper_centre_dom_sf"/>
</dbReference>
<dbReference type="Proteomes" id="UP001301769">
    <property type="component" value="Unassembled WGS sequence"/>
</dbReference>
<dbReference type="PROSITE" id="PS00498">
    <property type="entry name" value="TYROSINASE_2"/>
    <property type="match status" value="1"/>
</dbReference>
<dbReference type="Gene3D" id="1.10.1280.10">
    <property type="entry name" value="Di-copper center containing domain from catechol oxidase"/>
    <property type="match status" value="1"/>
</dbReference>
<dbReference type="GO" id="GO:0046872">
    <property type="term" value="F:metal ion binding"/>
    <property type="evidence" value="ECO:0007669"/>
    <property type="project" value="UniProtKB-KW"/>
</dbReference>
<sequence length="396" mass="43297">MRFSLGAAAMGGLVILAQAADCYTTSSTAQTDALAANALAKLVDYAAHNAGPKPKCTEKNVAKRREWGSLSVAERVAYTNAVKCLMTKPSKFDPAAVPGAKSLYDDFVAVHINQTLSIHFTGNFLSWHRYFTWAYEQALRNECGYKGYQPYWNWGRWAQNPLDSPLFDGGVGSIGGNGDYVPHGCSQALPNGLNCIPPGTGGGCVTTGPFANMTANLGPLSLTLSGIPGLENLDPAANPYTYNPRCLRRDVSSWVSQQWLNDRNTTDLIIENDNIADFQYVMQGDDFADGNFGVHTAGHFTIGGDPAGDFFVSPGDPAFYLHHAQIDRVWWIWQNQKPKERTNTVAGTLTFQNNPPSRDATLEDIVEMEHLATPRPMKQLMSTVGLKDSPLCYVYI</sequence>
<dbReference type="AlphaFoldDB" id="A0AAN6Y961"/>
<organism evidence="6 7">
    <name type="scientific">Rhypophila decipiens</name>
    <dbReference type="NCBI Taxonomy" id="261697"/>
    <lineage>
        <taxon>Eukaryota</taxon>
        <taxon>Fungi</taxon>
        <taxon>Dikarya</taxon>
        <taxon>Ascomycota</taxon>
        <taxon>Pezizomycotina</taxon>
        <taxon>Sordariomycetes</taxon>
        <taxon>Sordariomycetidae</taxon>
        <taxon>Sordariales</taxon>
        <taxon>Naviculisporaceae</taxon>
        <taxon>Rhypophila</taxon>
    </lineage>
</organism>
<protein>
    <submittedName>
        <fullName evidence="6">Tyrosinase</fullName>
    </submittedName>
</protein>
<dbReference type="PANTHER" id="PTHR11474:SF125">
    <property type="entry name" value="N-ACETYL-6-HYDROXYTRYPTOPHAN OXIDASE IVOB-RELATED"/>
    <property type="match status" value="1"/>
</dbReference>
<dbReference type="Pfam" id="PF00264">
    <property type="entry name" value="Tyrosinase"/>
    <property type="match status" value="1"/>
</dbReference>
<evidence type="ECO:0000259" key="5">
    <source>
        <dbReference type="PROSITE" id="PS00498"/>
    </source>
</evidence>
<dbReference type="PROSITE" id="PS00497">
    <property type="entry name" value="TYROSINASE_1"/>
    <property type="match status" value="1"/>
</dbReference>
<dbReference type="PANTHER" id="PTHR11474">
    <property type="entry name" value="TYROSINASE FAMILY MEMBER"/>
    <property type="match status" value="1"/>
</dbReference>
<evidence type="ECO:0000259" key="4">
    <source>
        <dbReference type="PROSITE" id="PS00497"/>
    </source>
</evidence>
<evidence type="ECO:0000313" key="6">
    <source>
        <dbReference type="EMBL" id="KAK4214968.1"/>
    </source>
</evidence>
<feature type="chain" id="PRO_5043054997" evidence="3">
    <location>
        <begin position="20"/>
        <end position="396"/>
    </location>
</feature>
<keyword evidence="2" id="KW-0560">Oxidoreductase</keyword>
<dbReference type="SUPFAM" id="SSF48056">
    <property type="entry name" value="Di-copper centre-containing domain"/>
    <property type="match status" value="1"/>
</dbReference>
<reference evidence="6" key="2">
    <citation type="submission" date="2023-05" db="EMBL/GenBank/DDBJ databases">
        <authorList>
            <consortium name="Lawrence Berkeley National Laboratory"/>
            <person name="Steindorff A."/>
            <person name="Hensen N."/>
            <person name="Bonometti L."/>
            <person name="Westerberg I."/>
            <person name="Brannstrom I.O."/>
            <person name="Guillou S."/>
            <person name="Cros-Aarteil S."/>
            <person name="Calhoun S."/>
            <person name="Haridas S."/>
            <person name="Kuo A."/>
            <person name="Mondo S."/>
            <person name="Pangilinan J."/>
            <person name="Riley R."/>
            <person name="Labutti K."/>
            <person name="Andreopoulos B."/>
            <person name="Lipzen A."/>
            <person name="Chen C."/>
            <person name="Yanf M."/>
            <person name="Daum C."/>
            <person name="Ng V."/>
            <person name="Clum A."/>
            <person name="Ohm R."/>
            <person name="Martin F."/>
            <person name="Silar P."/>
            <person name="Natvig D."/>
            <person name="Lalanne C."/>
            <person name="Gautier V."/>
            <person name="Ament-Velasquez S.L."/>
            <person name="Kruys A."/>
            <person name="Hutchinson M.I."/>
            <person name="Powell A.J."/>
            <person name="Barry K."/>
            <person name="Miller A.N."/>
            <person name="Grigoriev I.V."/>
            <person name="Debuchy R."/>
            <person name="Gladieux P."/>
            <person name="Thoren M.H."/>
            <person name="Johannesson H."/>
        </authorList>
    </citation>
    <scope>NUCLEOTIDE SEQUENCE</scope>
    <source>
        <strain evidence="6">PSN293</strain>
    </source>
</reference>
<keyword evidence="7" id="KW-1185">Reference proteome</keyword>
<keyword evidence="3" id="KW-0732">Signal</keyword>
<reference evidence="6" key="1">
    <citation type="journal article" date="2023" name="Mol. Phylogenet. Evol.">
        <title>Genome-scale phylogeny and comparative genomics of the fungal order Sordariales.</title>
        <authorList>
            <person name="Hensen N."/>
            <person name="Bonometti L."/>
            <person name="Westerberg I."/>
            <person name="Brannstrom I.O."/>
            <person name="Guillou S."/>
            <person name="Cros-Aarteil S."/>
            <person name="Calhoun S."/>
            <person name="Haridas S."/>
            <person name="Kuo A."/>
            <person name="Mondo S."/>
            <person name="Pangilinan J."/>
            <person name="Riley R."/>
            <person name="LaButti K."/>
            <person name="Andreopoulos B."/>
            <person name="Lipzen A."/>
            <person name="Chen C."/>
            <person name="Yan M."/>
            <person name="Daum C."/>
            <person name="Ng V."/>
            <person name="Clum A."/>
            <person name="Steindorff A."/>
            <person name="Ohm R.A."/>
            <person name="Martin F."/>
            <person name="Silar P."/>
            <person name="Natvig D.O."/>
            <person name="Lalanne C."/>
            <person name="Gautier V."/>
            <person name="Ament-Velasquez S.L."/>
            <person name="Kruys A."/>
            <person name="Hutchinson M.I."/>
            <person name="Powell A.J."/>
            <person name="Barry K."/>
            <person name="Miller A.N."/>
            <person name="Grigoriev I.V."/>
            <person name="Debuchy R."/>
            <person name="Gladieux P."/>
            <person name="Hiltunen Thoren M."/>
            <person name="Johannesson H."/>
        </authorList>
    </citation>
    <scope>NUCLEOTIDE SEQUENCE</scope>
    <source>
        <strain evidence="6">PSN293</strain>
    </source>
</reference>
<evidence type="ECO:0000256" key="2">
    <source>
        <dbReference type="ARBA" id="ARBA00023002"/>
    </source>
</evidence>
<keyword evidence="1" id="KW-0479">Metal-binding</keyword>
<evidence type="ECO:0000256" key="1">
    <source>
        <dbReference type="ARBA" id="ARBA00022723"/>
    </source>
</evidence>
<evidence type="ECO:0000256" key="3">
    <source>
        <dbReference type="SAM" id="SignalP"/>
    </source>
</evidence>
<dbReference type="GO" id="GO:0016491">
    <property type="term" value="F:oxidoreductase activity"/>
    <property type="evidence" value="ECO:0007669"/>
    <property type="project" value="UniProtKB-KW"/>
</dbReference>
<dbReference type="InterPro" id="IPR002227">
    <property type="entry name" value="Tyrosinase_Cu-bd"/>
</dbReference>
<name>A0AAN6Y961_9PEZI</name>
<evidence type="ECO:0000313" key="7">
    <source>
        <dbReference type="Proteomes" id="UP001301769"/>
    </source>
</evidence>
<comment type="caution">
    <text evidence="6">The sequence shown here is derived from an EMBL/GenBank/DDBJ whole genome shotgun (WGS) entry which is preliminary data.</text>
</comment>
<accession>A0AAN6Y961</accession>
<gene>
    <name evidence="6" type="ORF">QBC37DRAFT_419981</name>
</gene>
<feature type="signal peptide" evidence="3">
    <location>
        <begin position="1"/>
        <end position="19"/>
    </location>
</feature>
<dbReference type="EMBL" id="MU858085">
    <property type="protein sequence ID" value="KAK4214968.1"/>
    <property type="molecule type" value="Genomic_DNA"/>
</dbReference>